<protein>
    <submittedName>
        <fullName evidence="2">Uncharacterized protein</fullName>
    </submittedName>
</protein>
<reference evidence="3" key="2">
    <citation type="journal article" date="2011" name="Proc. Natl. Acad. Sci. U.S.A.">
        <title>Obligate biotrophy features unraveled by the genomic analysis of rust fungi.</title>
        <authorList>
            <person name="Duplessis S."/>
            <person name="Cuomo C.A."/>
            <person name="Lin Y.-C."/>
            <person name="Aerts A."/>
            <person name="Tisserant E."/>
            <person name="Veneault-Fourrey C."/>
            <person name="Joly D.L."/>
            <person name="Hacquard S."/>
            <person name="Amselem J."/>
            <person name="Cantarel B.L."/>
            <person name="Chiu R."/>
            <person name="Coutinho P.M."/>
            <person name="Feau N."/>
            <person name="Field M."/>
            <person name="Frey P."/>
            <person name="Gelhaye E."/>
            <person name="Goldberg J."/>
            <person name="Grabherr M.G."/>
            <person name="Kodira C.D."/>
            <person name="Kohler A."/>
            <person name="Kuees U."/>
            <person name="Lindquist E.A."/>
            <person name="Lucas S.M."/>
            <person name="Mago R."/>
            <person name="Mauceli E."/>
            <person name="Morin E."/>
            <person name="Murat C."/>
            <person name="Pangilinan J.L."/>
            <person name="Park R."/>
            <person name="Pearson M."/>
            <person name="Quesneville H."/>
            <person name="Rouhier N."/>
            <person name="Sakthikumar S."/>
            <person name="Salamov A.A."/>
            <person name="Schmutz J."/>
            <person name="Selles B."/>
            <person name="Shapiro H."/>
            <person name="Tanguay P."/>
            <person name="Tuskan G.A."/>
            <person name="Henrissat B."/>
            <person name="Van de Peer Y."/>
            <person name="Rouze P."/>
            <person name="Ellis J.G."/>
            <person name="Dodds P.N."/>
            <person name="Schein J.E."/>
            <person name="Zhong S."/>
            <person name="Hamelin R.C."/>
            <person name="Grigoriev I.V."/>
            <person name="Szabo L.J."/>
            <person name="Martin F."/>
        </authorList>
    </citation>
    <scope>NUCLEOTIDE SEQUENCE [LARGE SCALE GENOMIC DNA]</scope>
    <source>
        <strain evidence="3">CRL 75-36-700-3 / race SCCL</strain>
    </source>
</reference>
<dbReference type="RefSeq" id="XP_003325092.1">
    <property type="nucleotide sequence ID" value="XM_003325044.1"/>
</dbReference>
<reference key="1">
    <citation type="submission" date="2007-01" db="EMBL/GenBank/DDBJ databases">
        <title>The Genome Sequence of Puccinia graminis f. sp. tritici Strain CRL 75-36-700-3.</title>
        <authorList>
            <consortium name="The Broad Institute Genome Sequencing Platform"/>
            <person name="Birren B."/>
            <person name="Lander E."/>
            <person name="Galagan J."/>
            <person name="Nusbaum C."/>
            <person name="Devon K."/>
            <person name="Cuomo C."/>
            <person name="Jaffe D."/>
            <person name="Butler J."/>
            <person name="Alvarez P."/>
            <person name="Gnerre S."/>
            <person name="Grabherr M."/>
            <person name="Mauceli E."/>
            <person name="Brockman W."/>
            <person name="Young S."/>
            <person name="LaButti K."/>
            <person name="Sykes S."/>
            <person name="DeCaprio D."/>
            <person name="Crawford M."/>
            <person name="Koehrsen M."/>
            <person name="Engels R."/>
            <person name="Montgomery P."/>
            <person name="Pearson M."/>
            <person name="Howarth C."/>
            <person name="Larson L."/>
            <person name="White J."/>
            <person name="Zeng Q."/>
            <person name="Kodira C."/>
            <person name="Yandava C."/>
            <person name="Alvarado L."/>
            <person name="O'Leary S."/>
            <person name="Szabo L."/>
            <person name="Dean R."/>
            <person name="Schein J."/>
        </authorList>
    </citation>
    <scope>NUCLEOTIDE SEQUENCE</scope>
    <source>
        <strain>CRL 75-36-700-3</strain>
    </source>
</reference>
<dbReference type="AlphaFoldDB" id="E3K912"/>
<dbReference type="Proteomes" id="UP000008783">
    <property type="component" value="Unassembled WGS sequence"/>
</dbReference>
<evidence type="ECO:0000313" key="3">
    <source>
        <dbReference type="Proteomes" id="UP000008783"/>
    </source>
</evidence>
<gene>
    <name evidence="2" type="ORF">PGTG_06629</name>
</gene>
<organism evidence="2 3">
    <name type="scientific">Puccinia graminis f. sp. tritici (strain CRL 75-36-700-3 / race SCCL)</name>
    <name type="common">Black stem rust fungus</name>
    <dbReference type="NCBI Taxonomy" id="418459"/>
    <lineage>
        <taxon>Eukaryota</taxon>
        <taxon>Fungi</taxon>
        <taxon>Dikarya</taxon>
        <taxon>Basidiomycota</taxon>
        <taxon>Pucciniomycotina</taxon>
        <taxon>Pucciniomycetes</taxon>
        <taxon>Pucciniales</taxon>
        <taxon>Pucciniaceae</taxon>
        <taxon>Puccinia</taxon>
    </lineage>
</organism>
<evidence type="ECO:0000256" key="1">
    <source>
        <dbReference type="SAM" id="MobiDB-lite"/>
    </source>
</evidence>
<dbReference type="InParanoid" id="E3K912"/>
<dbReference type="HOGENOM" id="CLU_1960654_0_0_1"/>
<feature type="region of interest" description="Disordered" evidence="1">
    <location>
        <begin position="48"/>
        <end position="128"/>
    </location>
</feature>
<feature type="compositionally biased region" description="Polar residues" evidence="1">
    <location>
        <begin position="95"/>
        <end position="108"/>
    </location>
</feature>
<dbReference type="EMBL" id="DS178276">
    <property type="protein sequence ID" value="EFP80673.1"/>
    <property type="molecule type" value="Genomic_DNA"/>
</dbReference>
<sequence>MEIYSLLALAAGLQTRSDVVVGDVLSKCCFPTLDGCWCAAGCTHRGIGGGHGGHHETHQEGEGEPRAEDRHGGGGMHKFSQLTVYRRNEEIMAEESTQSKPPKISSSGGLVPRPAPGLAPCSQVGFVQ</sequence>
<feature type="compositionally biased region" description="Basic and acidic residues" evidence="1">
    <location>
        <begin position="53"/>
        <end position="72"/>
    </location>
</feature>
<dbReference type="VEuPathDB" id="FungiDB:PGTG_06629"/>
<dbReference type="KEGG" id="pgr:PGTG_06629"/>
<evidence type="ECO:0000313" key="2">
    <source>
        <dbReference type="EMBL" id="EFP80673.1"/>
    </source>
</evidence>
<name>E3K912_PUCGT</name>
<keyword evidence="3" id="KW-1185">Reference proteome</keyword>
<dbReference type="GeneID" id="10539690"/>
<proteinExistence type="predicted"/>
<accession>E3K912</accession>